<accession>A0A075LL99</accession>
<keyword evidence="1" id="KW-0472">Membrane</keyword>
<evidence type="ECO:0000313" key="2">
    <source>
        <dbReference type="EMBL" id="AIF66946.1"/>
    </source>
</evidence>
<name>A0A075LL99_9BACI</name>
<dbReference type="AlphaFoldDB" id="A0A075LL99"/>
<feature type="transmembrane region" description="Helical" evidence="1">
    <location>
        <begin position="45"/>
        <end position="67"/>
    </location>
</feature>
<organism evidence="2 3">
    <name type="scientific">Terribacillus saccharophilus</name>
    <dbReference type="NCBI Taxonomy" id="361277"/>
    <lineage>
        <taxon>Bacteria</taxon>
        <taxon>Bacillati</taxon>
        <taxon>Bacillota</taxon>
        <taxon>Bacilli</taxon>
        <taxon>Bacillales</taxon>
        <taxon>Bacillaceae</taxon>
        <taxon>Terribacillus</taxon>
    </lineage>
</organism>
<sequence length="83" mass="9151">MRKLAELLFKVFLVAFLACGSLLVFGQILGLILQNGDLIIQSAEWFKNPTIILSAIFSLVGFSLNYLPKKKSVNDQDKSMSGS</sequence>
<evidence type="ECO:0000313" key="3">
    <source>
        <dbReference type="Proteomes" id="UP000027980"/>
    </source>
</evidence>
<reference evidence="2 3" key="1">
    <citation type="submission" date="2014-07" db="EMBL/GenBank/DDBJ databases">
        <title>Complete genome sequence of a moderately halophilic bacterium Terribacillus aidingensis MP602, isolated from Cryptomeria fortunei in Tianmu mountain in China.</title>
        <authorList>
            <person name="Wang Y."/>
            <person name="Lu P."/>
            <person name="Zhang L."/>
        </authorList>
    </citation>
    <scope>NUCLEOTIDE SEQUENCE [LARGE SCALE GENOMIC DNA]</scope>
    <source>
        <strain evidence="2 3">MP602</strain>
    </source>
</reference>
<protein>
    <submittedName>
        <fullName evidence="2">Uncharacterized protein</fullName>
    </submittedName>
</protein>
<dbReference type="EMBL" id="CP008876">
    <property type="protein sequence ID" value="AIF66946.1"/>
    <property type="molecule type" value="Genomic_DNA"/>
</dbReference>
<dbReference type="HOGENOM" id="CLU_193888_0_0_9"/>
<keyword evidence="1" id="KW-1133">Transmembrane helix</keyword>
<dbReference type="KEGG" id="tap:GZ22_10025"/>
<dbReference type="OrthoDB" id="2892509at2"/>
<dbReference type="Proteomes" id="UP000027980">
    <property type="component" value="Chromosome"/>
</dbReference>
<gene>
    <name evidence="2" type="ORF">GZ22_10025</name>
</gene>
<evidence type="ECO:0000256" key="1">
    <source>
        <dbReference type="SAM" id="Phobius"/>
    </source>
</evidence>
<feature type="transmembrane region" description="Helical" evidence="1">
    <location>
        <begin position="7"/>
        <end position="33"/>
    </location>
</feature>
<keyword evidence="1" id="KW-0812">Transmembrane</keyword>
<proteinExistence type="predicted"/>